<dbReference type="GeneID" id="112685002"/>
<dbReference type="PANTHER" id="PTHR22948">
    <property type="entry name" value="TUDOR DOMAIN CONTAINING PROTEIN"/>
    <property type="match status" value="1"/>
</dbReference>
<accession>A0A8B8FPS4</accession>
<feature type="domain" description="Tudor" evidence="2">
    <location>
        <begin position="709"/>
        <end position="768"/>
    </location>
</feature>
<dbReference type="CDD" id="cd20379">
    <property type="entry name" value="Tudor_dTUD-like"/>
    <property type="match status" value="4"/>
</dbReference>
<feature type="compositionally biased region" description="Polar residues" evidence="1">
    <location>
        <begin position="1864"/>
        <end position="1875"/>
    </location>
</feature>
<organism evidence="3 4">
    <name type="scientific">Sipha flava</name>
    <name type="common">yellow sugarcane aphid</name>
    <dbReference type="NCBI Taxonomy" id="143950"/>
    <lineage>
        <taxon>Eukaryota</taxon>
        <taxon>Metazoa</taxon>
        <taxon>Ecdysozoa</taxon>
        <taxon>Arthropoda</taxon>
        <taxon>Hexapoda</taxon>
        <taxon>Insecta</taxon>
        <taxon>Pterygota</taxon>
        <taxon>Neoptera</taxon>
        <taxon>Paraneoptera</taxon>
        <taxon>Hemiptera</taxon>
        <taxon>Sternorrhyncha</taxon>
        <taxon>Aphidomorpha</taxon>
        <taxon>Aphidoidea</taxon>
        <taxon>Aphididae</taxon>
        <taxon>Sipha</taxon>
    </lineage>
</organism>
<reference evidence="4" key="1">
    <citation type="submission" date="2025-08" db="UniProtKB">
        <authorList>
            <consortium name="RefSeq"/>
        </authorList>
    </citation>
    <scope>IDENTIFICATION</scope>
    <source>
        <tissue evidence="4">Whole body</tissue>
    </source>
</reference>
<evidence type="ECO:0000259" key="2">
    <source>
        <dbReference type="PROSITE" id="PS50304"/>
    </source>
</evidence>
<feature type="domain" description="Tudor" evidence="2">
    <location>
        <begin position="890"/>
        <end position="948"/>
    </location>
</feature>
<dbReference type="InterPro" id="IPR050621">
    <property type="entry name" value="Tudor_domain_containing"/>
</dbReference>
<protein>
    <submittedName>
        <fullName evidence="4">Uncharacterized protein LOC112685002</fullName>
    </submittedName>
</protein>
<dbReference type="SMART" id="SM00333">
    <property type="entry name" value="TUDOR"/>
    <property type="match status" value="9"/>
</dbReference>
<name>A0A8B8FPS4_9HEMI</name>
<feature type="region of interest" description="Disordered" evidence="1">
    <location>
        <begin position="1864"/>
        <end position="1886"/>
    </location>
</feature>
<dbReference type="RefSeq" id="XP_025412533.1">
    <property type="nucleotide sequence ID" value="XM_025556748.1"/>
</dbReference>
<dbReference type="Gene3D" id="2.30.30.140">
    <property type="match status" value="8"/>
</dbReference>
<dbReference type="PANTHER" id="PTHR22948:SF29">
    <property type="entry name" value="FI02030P-RELATED"/>
    <property type="match status" value="1"/>
</dbReference>
<evidence type="ECO:0000313" key="3">
    <source>
        <dbReference type="Proteomes" id="UP000694846"/>
    </source>
</evidence>
<dbReference type="InterPro" id="IPR002999">
    <property type="entry name" value="Tudor"/>
</dbReference>
<evidence type="ECO:0000256" key="1">
    <source>
        <dbReference type="SAM" id="MobiDB-lite"/>
    </source>
</evidence>
<proteinExistence type="predicted"/>
<gene>
    <name evidence="4" type="primary">LOC112685002</name>
</gene>
<sequence length="1886" mass="217253">MSFSPLSSNQVLAILPANTWTEIILPSITPNKNGIYIATTEKNKNIYLNDKKVISLQSCSFKRVEHFQALKIVAVEINGEWFRGKLISYNEFQSDDTRIELIDVGSFYQTKLQNMYDLPYYLIYDPLVLPIKFKNFIPSTNKMTVTPLLSESMLHEGVVLVDVDKTQNKKFNLDNEIKSNFTNGLSITNDKKLTNGFSITNDKNLTNGLSNTCDVNFSVLHDNDVSNGYLSKSLRRGSFYDQPKLQNVPLKNKDYCIITYFENFNKIFVGKAMKNENNLYNFCEFNILNFTTNSQDKIPKLNPVVGDTVKVFSTEYKKFFRGKILKNNNDGSYNIYYIDYGNEEKIPSNAIFELADELKKPPIAVKVGIDDLKHIQETDEIRNLFNDFAKDQIPFIIEFDETSKTCLENVKLKAVESDLYIDSYVKKCLLTKLNNKVKKQTNQNNLLSNNYNINKLKNHDKVFIKHFEDMGHVYIIKDAKLFNEMMCKIIQDRSAIKYHFKVGDIVKVNTKNSDYRAKIKKIDDNLITVMTIDIGCCKEVPSNCIYELSEELAKIPGLAIEVGIKRPIVKRSSTLDEYINQIEKIPLFVEFDENNSNGYQDIILKREDNSENIFEEFLKSIKNELVLNEISNDSDNNSIINMERKSVTNDFQIIKLENGDRCIVSYFKDFKNIYLCGAVKDNEKNSYKVHNYDIITKTLESTDCKIKTNLAIGDVVKAFSSSFDGLYRAKILNIENNIGVHVWFIDFGNTEIIPSNYIFELSDELNIKTELPVSVSIEVPPNASINDDITDLFKNLVYSCEVLSIVYNEKNINNLENVLLKELKSDCYINDKVLKLLPAEEMSIKNHEHCILTHFENFDCLYVSSKALEEENASFLKTLMESKDRNNKINPVVGDIVKVFSPFYQDIFRAKIVDVKGNNYQVFYIDFGNYEQVQSRNIFELTDHFKMKAGFAVKIGINMPCNVKINKEISNYFSVLASNAEKLSIEYDETSEMGIKNCILKVLSTGLNVNDEVLKLFTDQSSVSLEKVENLKMKIEDPTKVLEVTNNINSHPLKNGETVYLRYFHDSTSIFVSRESEEYDSAVEKTAYDTSKQKKSKIEIGDIVKVMFDGVLFRAKILKKEDKHLFRISFIDYGNEEIVLDDEIFELSDELKKIPVSIFEIGVKGSLKIEKTEIVDKYFKNLENEPLYIEFDEENPNGLKEADLKRKNNISIFDEFIDKPLNNKEEPVLKSWNETMLINLPEPESVTNIELKNGDIVFCCNFEDFNHIYLCKSSKNTIPQNNNFIIDASKIKDITIKKNPKRGEILKVKYEEKIFRAKVLDAFGKMYTVFLIDIGKNISVSADEVFEISNESKNVPGLAQKVGLKGAKDLKITKTVKDYFHNLWFNVPVPLILMCDEDNFNCFNEVNLKRLNNEHDIIDDLLNICNTLSNDNINQLKPIVQNSKSNGSSVHWRIPSGEHVEFLFGNNVENIHVRPIKLYEDYKNILNEFKNGKNDHLKTICPKTNENVAVYSMKYNGFYRAKIIGPCSDDTSMFRCSFSDYSFIDSISLKHIFELPISESVNTVPILCQRVSLAGLTKINNNNSRVISYLGQLVGNTLILEYDKKAERWYKQVILKDLKNLSINEEIQKLCQPMSQQRRLERKIVIPEKKENELVKPIHPIKSGSTVYITHFENFNSIFIRDASHEFIESFNKFNKQMIKYYKSACVNRSSNKLLNIGDKVCVISTLNPIMYCRAQIKDKINDEFRVFCIDYGNEELVCAEDIFELPKELEKPPNFVIKVQIQNISELKTENEIKLVKEYLKRKIITTNNPICIEFNELNPKGLDDVALKTEYYGSNILDEIRDILDMPPLNINLPGHCQNIKQQNSSQPVSPYSTRKALSKQVKQ</sequence>
<feature type="domain" description="Tudor" evidence="2">
    <location>
        <begin position="302"/>
        <end position="361"/>
    </location>
</feature>
<evidence type="ECO:0000313" key="4">
    <source>
        <dbReference type="RefSeq" id="XP_025412533.1"/>
    </source>
</evidence>
<dbReference type="SUPFAM" id="SSF63748">
    <property type="entry name" value="Tudor/PWWP/MBT"/>
    <property type="match status" value="8"/>
</dbReference>
<dbReference type="Proteomes" id="UP000694846">
    <property type="component" value="Unplaced"/>
</dbReference>
<feature type="domain" description="Tudor" evidence="2">
    <location>
        <begin position="1097"/>
        <end position="1154"/>
    </location>
</feature>
<dbReference type="Pfam" id="PF00567">
    <property type="entry name" value="TUDOR"/>
    <property type="match status" value="8"/>
</dbReference>
<dbReference type="OrthoDB" id="10023235at2759"/>
<feature type="domain" description="Tudor" evidence="2">
    <location>
        <begin position="1715"/>
        <end position="1773"/>
    </location>
</feature>
<dbReference type="PROSITE" id="PS50304">
    <property type="entry name" value="TUDOR"/>
    <property type="match status" value="6"/>
</dbReference>
<keyword evidence="3" id="KW-1185">Reference proteome</keyword>
<feature type="domain" description="Tudor" evidence="2">
    <location>
        <begin position="499"/>
        <end position="555"/>
    </location>
</feature>